<reference evidence="1 2" key="1">
    <citation type="submission" date="2019-06" db="EMBL/GenBank/DDBJ databases">
        <authorList>
            <person name="English H.B."/>
            <person name="Fox B.C."/>
            <person name="Houston B.M."/>
            <person name="Koller H.E."/>
            <person name="Salsman M.A."/>
            <person name="Teasley B.R."/>
            <person name="Vandoros E."/>
            <person name="Korey C.A."/>
            <person name="Tolsma S."/>
            <person name="Caruso S.M."/>
            <person name="Garlena R.A."/>
            <person name="Russell D.A."/>
            <person name="Pope W.H."/>
            <person name="Jacobs-Se D."/>
            <person name="Hatfull G.F."/>
        </authorList>
    </citation>
    <scope>NUCLEOTIDE SEQUENCE [LARGE SCALE GENOMIC DNA]</scope>
</reference>
<organism evidence="1 2">
    <name type="scientific">Gordonia phage JuJu</name>
    <dbReference type="NCBI Taxonomy" id="2590929"/>
    <lineage>
        <taxon>Viruses</taxon>
        <taxon>Duplodnaviria</taxon>
        <taxon>Heunggongvirae</taxon>
        <taxon>Uroviricota</taxon>
        <taxon>Caudoviricetes</taxon>
        <taxon>Jujuvirus</taxon>
        <taxon>Jujuvirus juju</taxon>
    </lineage>
</organism>
<dbReference type="EMBL" id="MN062704">
    <property type="protein sequence ID" value="QDP44150.1"/>
    <property type="molecule type" value="Genomic_DNA"/>
</dbReference>
<evidence type="ECO:0000313" key="1">
    <source>
        <dbReference type="EMBL" id="QDP44150.1"/>
    </source>
</evidence>
<gene>
    <name evidence="1" type="primary">34</name>
    <name evidence="1" type="ORF">SEA_JUJU_34</name>
</gene>
<evidence type="ECO:0000313" key="2">
    <source>
        <dbReference type="Proteomes" id="UP000317704"/>
    </source>
</evidence>
<protein>
    <submittedName>
        <fullName evidence="1">Uncharacterized protein</fullName>
    </submittedName>
</protein>
<accession>A0A516KR34</accession>
<dbReference type="GeneID" id="65121634"/>
<name>A0A516KR34_9CAUD</name>
<proteinExistence type="predicted"/>
<dbReference type="Proteomes" id="UP000317704">
    <property type="component" value="Segment"/>
</dbReference>
<keyword evidence="2" id="KW-1185">Reference proteome</keyword>
<dbReference type="KEGG" id="vg:65121634"/>
<sequence>MNVWRIEEIADGSYRFYGIPSQAFGQVRIEGTVGSIPIPGPVDTPFEVDLPAGEYTISWHWMVGKTDERSTGTFTVPLQSKEGYVDVSITD</sequence>
<dbReference type="RefSeq" id="YP_010103735.1">
    <property type="nucleotide sequence ID" value="NC_055811.1"/>
</dbReference>